<dbReference type="PANTHER" id="PTHR45691:SF6">
    <property type="entry name" value="PROTEIN DIAPHANOUS"/>
    <property type="match status" value="1"/>
</dbReference>
<feature type="region of interest" description="Disordered" evidence="2">
    <location>
        <begin position="454"/>
        <end position="580"/>
    </location>
</feature>
<feature type="region of interest" description="Disordered" evidence="2">
    <location>
        <begin position="658"/>
        <end position="685"/>
    </location>
</feature>
<feature type="region of interest" description="Disordered" evidence="2">
    <location>
        <begin position="91"/>
        <end position="110"/>
    </location>
</feature>
<protein>
    <recommendedName>
        <fullName evidence="3">PB1 domain-containing protein</fullName>
    </recommendedName>
</protein>
<feature type="domain" description="PB1" evidence="3">
    <location>
        <begin position="6"/>
        <end position="84"/>
    </location>
</feature>
<dbReference type="SUPFAM" id="SSF54277">
    <property type="entry name" value="CAD &amp; PB1 domains"/>
    <property type="match status" value="1"/>
</dbReference>
<keyword evidence="1" id="KW-0175">Coiled coil</keyword>
<dbReference type="InterPro" id="IPR000270">
    <property type="entry name" value="PB1_dom"/>
</dbReference>
<dbReference type="PROSITE" id="PS51745">
    <property type="entry name" value="PB1"/>
    <property type="match status" value="1"/>
</dbReference>
<dbReference type="OrthoDB" id="661148at2759"/>
<keyword evidence="5" id="KW-1185">Reference proteome</keyword>
<dbReference type="Pfam" id="PF00564">
    <property type="entry name" value="PB1"/>
    <property type="match status" value="1"/>
</dbReference>
<dbReference type="Gene3D" id="3.10.20.90">
    <property type="entry name" value="Phosphatidylinositol 3-kinase Catalytic Subunit, Chain A, domain 1"/>
    <property type="match status" value="1"/>
</dbReference>
<evidence type="ECO:0000259" key="3">
    <source>
        <dbReference type="PROSITE" id="PS51745"/>
    </source>
</evidence>
<feature type="compositionally biased region" description="Polar residues" evidence="2">
    <location>
        <begin position="384"/>
        <end position="406"/>
    </location>
</feature>
<dbReference type="PANTHER" id="PTHR45691">
    <property type="entry name" value="PROTEIN DIAPHANOUS"/>
    <property type="match status" value="1"/>
</dbReference>
<dbReference type="STRING" id="68775.A0A5C3LYN1"/>
<feature type="region of interest" description="Disordered" evidence="2">
    <location>
        <begin position="750"/>
        <end position="769"/>
    </location>
</feature>
<feature type="compositionally biased region" description="Pro residues" evidence="2">
    <location>
        <begin position="476"/>
        <end position="488"/>
    </location>
</feature>
<evidence type="ECO:0000256" key="1">
    <source>
        <dbReference type="SAM" id="Coils"/>
    </source>
</evidence>
<feature type="region of interest" description="Disordered" evidence="2">
    <location>
        <begin position="384"/>
        <end position="433"/>
    </location>
</feature>
<dbReference type="GO" id="GO:0005884">
    <property type="term" value="C:actin filament"/>
    <property type="evidence" value="ECO:0007669"/>
    <property type="project" value="TreeGrafter"/>
</dbReference>
<reference evidence="4 5" key="1">
    <citation type="journal article" date="2019" name="Nat. Ecol. Evol.">
        <title>Megaphylogeny resolves global patterns of mushroom evolution.</title>
        <authorList>
            <person name="Varga T."/>
            <person name="Krizsan K."/>
            <person name="Foldi C."/>
            <person name="Dima B."/>
            <person name="Sanchez-Garcia M."/>
            <person name="Sanchez-Ramirez S."/>
            <person name="Szollosi G.J."/>
            <person name="Szarkandi J.G."/>
            <person name="Papp V."/>
            <person name="Albert L."/>
            <person name="Andreopoulos W."/>
            <person name="Angelini C."/>
            <person name="Antonin V."/>
            <person name="Barry K.W."/>
            <person name="Bougher N.L."/>
            <person name="Buchanan P."/>
            <person name="Buyck B."/>
            <person name="Bense V."/>
            <person name="Catcheside P."/>
            <person name="Chovatia M."/>
            <person name="Cooper J."/>
            <person name="Damon W."/>
            <person name="Desjardin D."/>
            <person name="Finy P."/>
            <person name="Geml J."/>
            <person name="Haridas S."/>
            <person name="Hughes K."/>
            <person name="Justo A."/>
            <person name="Karasinski D."/>
            <person name="Kautmanova I."/>
            <person name="Kiss B."/>
            <person name="Kocsube S."/>
            <person name="Kotiranta H."/>
            <person name="LaButti K.M."/>
            <person name="Lechner B.E."/>
            <person name="Liimatainen K."/>
            <person name="Lipzen A."/>
            <person name="Lukacs Z."/>
            <person name="Mihaltcheva S."/>
            <person name="Morgado L.N."/>
            <person name="Niskanen T."/>
            <person name="Noordeloos M.E."/>
            <person name="Ohm R.A."/>
            <person name="Ortiz-Santana B."/>
            <person name="Ovrebo C."/>
            <person name="Racz N."/>
            <person name="Riley R."/>
            <person name="Savchenko A."/>
            <person name="Shiryaev A."/>
            <person name="Soop K."/>
            <person name="Spirin V."/>
            <person name="Szebenyi C."/>
            <person name="Tomsovsky M."/>
            <person name="Tulloss R.E."/>
            <person name="Uehling J."/>
            <person name="Grigoriev I.V."/>
            <person name="Vagvolgyi C."/>
            <person name="Papp T."/>
            <person name="Martin F.M."/>
            <person name="Miettinen O."/>
            <person name="Hibbett D.S."/>
            <person name="Nagy L.G."/>
        </authorList>
    </citation>
    <scope>NUCLEOTIDE SEQUENCE [LARGE SCALE GENOMIC DNA]</scope>
    <source>
        <strain evidence="4 5">CBS 166.37</strain>
    </source>
</reference>
<name>A0A5C3LYN1_9AGAR</name>
<dbReference type="GO" id="GO:0030041">
    <property type="term" value="P:actin filament polymerization"/>
    <property type="evidence" value="ECO:0007669"/>
    <property type="project" value="TreeGrafter"/>
</dbReference>
<organism evidence="4 5">
    <name type="scientific">Crucibulum laeve</name>
    <dbReference type="NCBI Taxonomy" id="68775"/>
    <lineage>
        <taxon>Eukaryota</taxon>
        <taxon>Fungi</taxon>
        <taxon>Dikarya</taxon>
        <taxon>Basidiomycota</taxon>
        <taxon>Agaricomycotina</taxon>
        <taxon>Agaricomycetes</taxon>
        <taxon>Agaricomycetidae</taxon>
        <taxon>Agaricales</taxon>
        <taxon>Agaricineae</taxon>
        <taxon>Nidulariaceae</taxon>
        <taxon>Crucibulum</taxon>
    </lineage>
</organism>
<sequence length="769" mass="82790">MSPPNGIQFKLTHPASGYTRRVAFPTQPSWHELASRIESLYSIPVGTVGVSYVDADDDEITLSSDEELQDFYQLSAGQIIKFEVLDLSSSRNAQKSLPRTPPTAHSRNTFGIPQDDFEFDDWQRLPGLRVADLFAVTDDSPHAFVEILGSEASSQAKSHYTDNHSVEKQSTIHADHTQGELPLDKGKGKATSVSSIASTASVLAENSSPKHPIHVYDVGSGDQSTAIQALASQAFADTGAPIVAESTPKSKSQELPSQLADTRQAEDTTPAAPDDIDDPPVPSLDFTMPPNATLSNDIATLLITLSNVMGAHPEVSDSFRGIIRNVAEGRYWNAHQEALSQVVNDLAQASSQATNDMRRSAEEEAGRRVAEALGTMMRSLSHITGNNLLSSSTPTATDMPMNNQRPAETGGPTPPWNGRRDVPSSNAWPHRGPPYGAPFRASWGPFWGGRHGGPHFYGPPHRDPPPGAPYSHPSPAHGPPRPPPPPANAPATSQTSTAPPPLPPLPEGLSSNKPPPPPVPHSVPPPPPLGHMGPPPAHEFHHHMHGHSPPPPRGGWGGRGNPWGQPLAPSPVTQADHKPTPQELRAQVEAAKALYKQEKERYRQEREARKKEKVQERKATITRDIDPIPVARAVSEAGPSAVSKKPATQALLQKSALGQSEALSGPRRYNTLPGHGPFNRRNLSTANDLKTRALTRISKRLADMGFTENGYPELLSKIKAHMPVNGVTTNEDEDNIVTILLEELLALSPRPPAASGSGMREDDVPGAWH</sequence>
<dbReference type="AlphaFoldDB" id="A0A5C3LYN1"/>
<dbReference type="InterPro" id="IPR051412">
    <property type="entry name" value="Formin_Homology_Diaphanous_sf"/>
</dbReference>
<feature type="compositionally biased region" description="Pro residues" evidence="2">
    <location>
        <begin position="513"/>
        <end position="537"/>
    </location>
</feature>
<evidence type="ECO:0000256" key="2">
    <source>
        <dbReference type="SAM" id="MobiDB-lite"/>
    </source>
</evidence>
<feature type="coiled-coil region" evidence="1">
    <location>
        <begin position="585"/>
        <end position="615"/>
    </location>
</feature>
<evidence type="ECO:0000313" key="5">
    <source>
        <dbReference type="Proteomes" id="UP000308652"/>
    </source>
</evidence>
<proteinExistence type="predicted"/>
<dbReference type="InterPro" id="IPR053793">
    <property type="entry name" value="PB1-like"/>
</dbReference>
<dbReference type="Proteomes" id="UP000308652">
    <property type="component" value="Unassembled WGS sequence"/>
</dbReference>
<gene>
    <name evidence="4" type="ORF">BDQ12DRAFT_686201</name>
</gene>
<accession>A0A5C3LYN1</accession>
<feature type="region of interest" description="Disordered" evidence="2">
    <location>
        <begin position="244"/>
        <end position="281"/>
    </location>
</feature>
<dbReference type="EMBL" id="ML213611">
    <property type="protein sequence ID" value="TFK36988.1"/>
    <property type="molecule type" value="Genomic_DNA"/>
</dbReference>
<dbReference type="SMART" id="SM00666">
    <property type="entry name" value="PB1"/>
    <property type="match status" value="1"/>
</dbReference>
<feature type="compositionally biased region" description="Polar residues" evidence="2">
    <location>
        <begin position="247"/>
        <end position="261"/>
    </location>
</feature>
<evidence type="ECO:0000313" key="4">
    <source>
        <dbReference type="EMBL" id="TFK36988.1"/>
    </source>
</evidence>